<evidence type="ECO:0000313" key="1">
    <source>
        <dbReference type="EMBL" id="MBB2996800.1"/>
    </source>
</evidence>
<proteinExistence type="predicted"/>
<keyword evidence="2" id="KW-1185">Reference proteome</keyword>
<accession>A0A839QM02</accession>
<name>A0A839QM02_9MICC</name>
<protein>
    <submittedName>
        <fullName evidence="1">Uncharacterized protein</fullName>
    </submittedName>
</protein>
<dbReference type="Proteomes" id="UP000523000">
    <property type="component" value="Unassembled WGS sequence"/>
</dbReference>
<evidence type="ECO:0000313" key="2">
    <source>
        <dbReference type="Proteomes" id="UP000523000"/>
    </source>
</evidence>
<organism evidence="1 2">
    <name type="scientific">Paeniglutamicibacter cryotolerans</name>
    <dbReference type="NCBI Taxonomy" id="670079"/>
    <lineage>
        <taxon>Bacteria</taxon>
        <taxon>Bacillati</taxon>
        <taxon>Actinomycetota</taxon>
        <taxon>Actinomycetes</taxon>
        <taxon>Micrococcales</taxon>
        <taxon>Micrococcaceae</taxon>
        <taxon>Paeniglutamicibacter</taxon>
    </lineage>
</organism>
<sequence>MTETLALMEGHPHLRLPGASLLAYAEFAISGPAARLRRSRVRGGADSPRRAAPLTPLAQAFYRLGIRR</sequence>
<dbReference type="EMBL" id="JACHVS010000002">
    <property type="protein sequence ID" value="MBB2996800.1"/>
    <property type="molecule type" value="Genomic_DNA"/>
</dbReference>
<gene>
    <name evidence="1" type="ORF">E9229_003047</name>
</gene>
<comment type="caution">
    <text evidence="1">The sequence shown here is derived from an EMBL/GenBank/DDBJ whole genome shotgun (WGS) entry which is preliminary data.</text>
</comment>
<dbReference type="AlphaFoldDB" id="A0A839QM02"/>
<reference evidence="1 2" key="1">
    <citation type="submission" date="2020-08" db="EMBL/GenBank/DDBJ databases">
        <title>Sequencing the genomes of 1000 actinobacteria strains.</title>
        <authorList>
            <person name="Klenk H.-P."/>
        </authorList>
    </citation>
    <scope>NUCLEOTIDE SEQUENCE [LARGE SCALE GENOMIC DNA]</scope>
    <source>
        <strain evidence="1 2">DSM 22826</strain>
    </source>
</reference>
<dbReference type="RefSeq" id="WP_183512370.1">
    <property type="nucleotide sequence ID" value="NZ_BAABGK010000111.1"/>
</dbReference>